<proteinExistence type="inferred from homology"/>
<name>A0A2S0M436_MEGEL</name>
<dbReference type="CDD" id="cd05300">
    <property type="entry name" value="2-Hacid_dh_1"/>
    <property type="match status" value="1"/>
</dbReference>
<evidence type="ECO:0000259" key="6">
    <source>
        <dbReference type="Pfam" id="PF02826"/>
    </source>
</evidence>
<feature type="domain" description="D-isomer specific 2-hydroxyacid dehydrogenase NAD-binding" evidence="6">
    <location>
        <begin position="103"/>
        <end position="277"/>
    </location>
</feature>
<dbReference type="GO" id="GO:0051287">
    <property type="term" value="F:NAD binding"/>
    <property type="evidence" value="ECO:0007669"/>
    <property type="project" value="InterPro"/>
</dbReference>
<dbReference type="SUPFAM" id="SSF52283">
    <property type="entry name" value="Formate/glycerate dehydrogenase catalytic domain-like"/>
    <property type="match status" value="1"/>
</dbReference>
<dbReference type="OrthoDB" id="9805416at2"/>
<dbReference type="EMBL" id="CP027569">
    <property type="protein sequence ID" value="AVO26215.1"/>
    <property type="molecule type" value="Genomic_DNA"/>
</dbReference>
<evidence type="ECO:0000256" key="2">
    <source>
        <dbReference type="ARBA" id="ARBA00023002"/>
    </source>
</evidence>
<evidence type="ECO:0000259" key="5">
    <source>
        <dbReference type="Pfam" id="PF00389"/>
    </source>
</evidence>
<dbReference type="RefSeq" id="WP_022497206.1">
    <property type="nucleotide sequence ID" value="NZ_CP027569.1"/>
</dbReference>
<keyword evidence="3" id="KW-0520">NAD</keyword>
<dbReference type="Proteomes" id="UP000238358">
    <property type="component" value="Chromosome"/>
</dbReference>
<dbReference type="InterPro" id="IPR006139">
    <property type="entry name" value="D-isomer_2_OHA_DH_cat_dom"/>
</dbReference>
<dbReference type="InterPro" id="IPR006140">
    <property type="entry name" value="D-isomer_DH_NAD-bd"/>
</dbReference>
<evidence type="ECO:0000256" key="4">
    <source>
        <dbReference type="RuleBase" id="RU003719"/>
    </source>
</evidence>
<dbReference type="Pfam" id="PF02826">
    <property type="entry name" value="2-Hacid_dh_C"/>
    <property type="match status" value="1"/>
</dbReference>
<evidence type="ECO:0000313" key="7">
    <source>
        <dbReference type="EMBL" id="AVO26215.1"/>
    </source>
</evidence>
<comment type="similarity">
    <text evidence="1 4">Belongs to the D-isomer specific 2-hydroxyacid dehydrogenase family.</text>
</comment>
<reference evidence="7 8" key="1">
    <citation type="journal article" date="2018" name="Genome Announc.">
        <title>Complete genomes of two Megasphaera elsdenii strains, NCIMB 702410 and ATCC 25940.</title>
        <authorList>
            <person name="Hatmaker E.A."/>
            <person name="O'Dell K."/>
            <person name="Riley L.A."/>
            <person name="Klingeman D.M."/>
            <person name="Guss A.M."/>
        </authorList>
    </citation>
    <scope>NUCLEOTIDE SEQUENCE [LARGE SCALE GENOMIC DNA]</scope>
    <source>
        <strain evidence="7 8">NCIMB702410</strain>
    </source>
</reference>
<protein>
    <submittedName>
        <fullName evidence="7">D-2-hydroxyacid dehydrogenase</fullName>
    </submittedName>
</protein>
<dbReference type="Gene3D" id="3.40.50.720">
    <property type="entry name" value="NAD(P)-binding Rossmann-like Domain"/>
    <property type="match status" value="2"/>
</dbReference>
<dbReference type="InterPro" id="IPR036291">
    <property type="entry name" value="NAD(P)-bd_dom_sf"/>
</dbReference>
<dbReference type="PANTHER" id="PTHR43333">
    <property type="entry name" value="2-HACID_DH_C DOMAIN-CONTAINING PROTEIN"/>
    <property type="match status" value="1"/>
</dbReference>
<sequence>MKILVVMDVDAKQKQWLEMAAPEADFCYCPGDGSQAGKALEEADVIIGNIAPDLVKEASQLKWLQLNSAGANEYCRPGILQAGVTLTNATGAYGLALSEHMLAQTLAMMKKLYRYYDNQHQALWRDEGPVTSLYGATVVVVGFGNIGRNFGQRVKAMGAHVIGLRRRQGAVPPEADEMGDMAHFNDYLAQADIVASCLPDTPETYHLYDAVRFGAMKKGAYFVNVGRGTNVDQKALRHAVVSGHLAGAALDVTDPEPLPSSDPLWKTPGIYITPHISGGYHLQATHDYIVRIAADNLKRYLAGDPLENIVDLMTGYKA</sequence>
<dbReference type="Pfam" id="PF00389">
    <property type="entry name" value="2-Hacid_dh"/>
    <property type="match status" value="1"/>
</dbReference>
<keyword evidence="2 4" id="KW-0560">Oxidoreductase</keyword>
<accession>A0A2S0M436</accession>
<dbReference type="SUPFAM" id="SSF51735">
    <property type="entry name" value="NAD(P)-binding Rossmann-fold domains"/>
    <property type="match status" value="1"/>
</dbReference>
<gene>
    <name evidence="7" type="ORF">C6Y28_00445</name>
</gene>
<evidence type="ECO:0000313" key="8">
    <source>
        <dbReference type="Proteomes" id="UP000238358"/>
    </source>
</evidence>
<organism evidence="7 8">
    <name type="scientific">Megasphaera elsdenii</name>
    <dbReference type="NCBI Taxonomy" id="907"/>
    <lineage>
        <taxon>Bacteria</taxon>
        <taxon>Bacillati</taxon>
        <taxon>Bacillota</taxon>
        <taxon>Negativicutes</taxon>
        <taxon>Veillonellales</taxon>
        <taxon>Veillonellaceae</taxon>
        <taxon>Megasphaera</taxon>
    </lineage>
</organism>
<dbReference type="PANTHER" id="PTHR43333:SF1">
    <property type="entry name" value="D-ISOMER SPECIFIC 2-HYDROXYACID DEHYDROGENASE NAD-BINDING DOMAIN-CONTAINING PROTEIN"/>
    <property type="match status" value="1"/>
</dbReference>
<evidence type="ECO:0000256" key="3">
    <source>
        <dbReference type="ARBA" id="ARBA00023027"/>
    </source>
</evidence>
<evidence type="ECO:0000256" key="1">
    <source>
        <dbReference type="ARBA" id="ARBA00005854"/>
    </source>
</evidence>
<feature type="domain" description="D-isomer specific 2-hydroxyacid dehydrogenase catalytic" evidence="5">
    <location>
        <begin position="23"/>
        <end position="310"/>
    </location>
</feature>
<dbReference type="AlphaFoldDB" id="A0A2S0M436"/>
<dbReference type="GO" id="GO:0016616">
    <property type="term" value="F:oxidoreductase activity, acting on the CH-OH group of donors, NAD or NADP as acceptor"/>
    <property type="evidence" value="ECO:0007669"/>
    <property type="project" value="InterPro"/>
</dbReference>